<dbReference type="GO" id="GO:0005886">
    <property type="term" value="C:plasma membrane"/>
    <property type="evidence" value="ECO:0000318"/>
    <property type="project" value="GO_Central"/>
</dbReference>
<evidence type="ECO:0000313" key="14">
    <source>
        <dbReference type="Proteomes" id="UP000009022"/>
    </source>
</evidence>
<dbReference type="InterPro" id="IPR036465">
    <property type="entry name" value="vWFA_dom_sf"/>
</dbReference>
<dbReference type="InterPro" id="IPR010734">
    <property type="entry name" value="Copine_C"/>
</dbReference>
<keyword evidence="6" id="KW-0963">Cytoplasm</keyword>
<evidence type="ECO:0000256" key="11">
    <source>
        <dbReference type="ARBA" id="ARBA00023242"/>
    </source>
</evidence>
<keyword evidence="5" id="KW-1003">Cell membrane</keyword>
<feature type="domain" description="C2" evidence="12">
    <location>
        <begin position="10"/>
        <end position="135"/>
    </location>
</feature>
<dbReference type="SUPFAM" id="SSF53300">
    <property type="entry name" value="vWA-like"/>
    <property type="match status" value="1"/>
</dbReference>
<evidence type="ECO:0000256" key="7">
    <source>
        <dbReference type="ARBA" id="ARBA00022723"/>
    </source>
</evidence>
<dbReference type="InterPro" id="IPR037768">
    <property type="entry name" value="C2B_Copine"/>
</dbReference>
<dbReference type="HOGENOM" id="CLU_020452_1_0_1"/>
<dbReference type="FunFam" id="2.60.40.150:FF:000042">
    <property type="entry name" value="Copine 3"/>
    <property type="match status" value="1"/>
</dbReference>
<evidence type="ECO:0000256" key="3">
    <source>
        <dbReference type="ARBA" id="ARBA00004496"/>
    </source>
</evidence>
<dbReference type="Pfam" id="PF00168">
    <property type="entry name" value="C2"/>
    <property type="match status" value="1"/>
</dbReference>
<dbReference type="Pfam" id="PF07002">
    <property type="entry name" value="Copine"/>
    <property type="match status" value="1"/>
</dbReference>
<dbReference type="InterPro" id="IPR002035">
    <property type="entry name" value="VWF_A"/>
</dbReference>
<keyword evidence="8" id="KW-0677">Repeat</keyword>
<sequence>MAYYFEQYQRLKFEVFAVDASGEISEEDLITLQINGTDLDKKDFLGKSDPYLEIMRKDENDEYVCAYQTEVIKNTLNPKWDAFIISAYDLCEGDYSRPIKISCYDWNRDGNPDYIGECMVSVDELKRASASTTTLQLINEKKKNKKKKYKNSGELHVVQCEIEPQPIFVDYIKNGTQINCTVGVDFTASNGNPRHPSSLHYNDPDDLNVYQRAIVAVGAICQDYDTDKMFPALGFGAKLSSGVISHDFFLNGSSDDPNCDGIEGVLEAYKQSLSNVQLYGNVKIFKSGPTNFAPIISHVSKQAQQADENPGSSLCFSYQILLMVTDGIISDMDETKLAVIKASGLPMSIIIVGVGDTDFDEMDELDSDEQLLSFEGNTAERDIVQFVEFQKFLEDGQITHSSAINLAREVLAEVPRQILEYMRLKNVAPNKSN</sequence>
<evidence type="ECO:0000259" key="12">
    <source>
        <dbReference type="PROSITE" id="PS50004"/>
    </source>
</evidence>
<dbReference type="OrthoDB" id="5855668at2759"/>
<dbReference type="InterPro" id="IPR045052">
    <property type="entry name" value="Copine"/>
</dbReference>
<evidence type="ECO:0000256" key="8">
    <source>
        <dbReference type="ARBA" id="ARBA00022737"/>
    </source>
</evidence>
<dbReference type="InParanoid" id="B3SD96"/>
<evidence type="ECO:0000256" key="6">
    <source>
        <dbReference type="ARBA" id="ARBA00022490"/>
    </source>
</evidence>
<dbReference type="SUPFAM" id="SSF49562">
    <property type="entry name" value="C2 domain (Calcium/lipid-binding domain, CaLB)"/>
    <property type="match status" value="1"/>
</dbReference>
<keyword evidence="9" id="KW-0106">Calcium</keyword>
<name>B3SD96_TRIAD</name>
<dbReference type="InterPro" id="IPR000008">
    <property type="entry name" value="C2_dom"/>
</dbReference>
<evidence type="ECO:0000256" key="4">
    <source>
        <dbReference type="ARBA" id="ARBA00009048"/>
    </source>
</evidence>
<dbReference type="PROSITE" id="PS50004">
    <property type="entry name" value="C2"/>
    <property type="match status" value="1"/>
</dbReference>
<dbReference type="SMART" id="SM00327">
    <property type="entry name" value="VWA"/>
    <property type="match status" value="1"/>
</dbReference>
<keyword evidence="11" id="KW-0539">Nucleus</keyword>
<dbReference type="InterPro" id="IPR035892">
    <property type="entry name" value="C2_domain_sf"/>
</dbReference>
<keyword evidence="10" id="KW-0472">Membrane</keyword>
<organism evidence="13 14">
    <name type="scientific">Trichoplax adhaerens</name>
    <name type="common">Trichoplax reptans</name>
    <dbReference type="NCBI Taxonomy" id="10228"/>
    <lineage>
        <taxon>Eukaryota</taxon>
        <taxon>Metazoa</taxon>
        <taxon>Placozoa</taxon>
        <taxon>Uniplacotomia</taxon>
        <taxon>Trichoplacea</taxon>
        <taxon>Trichoplacidae</taxon>
        <taxon>Trichoplax</taxon>
    </lineage>
</organism>
<dbReference type="CTD" id="6759420"/>
<evidence type="ECO:0000256" key="9">
    <source>
        <dbReference type="ARBA" id="ARBA00022837"/>
    </source>
</evidence>
<dbReference type="PANTHER" id="PTHR10857:SF106">
    <property type="entry name" value="C2 DOMAIN-CONTAINING PROTEIN"/>
    <property type="match status" value="1"/>
</dbReference>
<keyword evidence="7" id="KW-0479">Metal-binding</keyword>
<evidence type="ECO:0000256" key="10">
    <source>
        <dbReference type="ARBA" id="ARBA00023136"/>
    </source>
</evidence>
<reference evidence="13 14" key="1">
    <citation type="journal article" date="2008" name="Nature">
        <title>The Trichoplax genome and the nature of placozoans.</title>
        <authorList>
            <person name="Srivastava M."/>
            <person name="Begovic E."/>
            <person name="Chapman J."/>
            <person name="Putnam N.H."/>
            <person name="Hellsten U."/>
            <person name="Kawashima T."/>
            <person name="Kuo A."/>
            <person name="Mitros T."/>
            <person name="Salamov A."/>
            <person name="Carpenter M.L."/>
            <person name="Signorovitch A.Y."/>
            <person name="Moreno M.A."/>
            <person name="Kamm K."/>
            <person name="Grimwood J."/>
            <person name="Schmutz J."/>
            <person name="Shapiro H."/>
            <person name="Grigoriev I.V."/>
            <person name="Buss L.W."/>
            <person name="Schierwater B."/>
            <person name="Dellaporta S.L."/>
            <person name="Rokhsar D.S."/>
        </authorList>
    </citation>
    <scope>NUCLEOTIDE SEQUENCE [LARGE SCALE GENOMIC DNA]</scope>
    <source>
        <strain evidence="13 14">Grell-BS-1999</strain>
    </source>
</reference>
<dbReference type="GO" id="GO:0005544">
    <property type="term" value="F:calcium-dependent phospholipid binding"/>
    <property type="evidence" value="ECO:0000318"/>
    <property type="project" value="GO_Central"/>
</dbReference>
<dbReference type="GO" id="GO:0005737">
    <property type="term" value="C:cytoplasm"/>
    <property type="evidence" value="ECO:0007669"/>
    <property type="project" value="UniProtKB-SubCell"/>
</dbReference>
<gene>
    <name evidence="13" type="ORF">TRIADDRAFT_62253</name>
</gene>
<dbReference type="OMA" id="HKYIGET"/>
<proteinExistence type="inferred from homology"/>
<dbReference type="eggNOG" id="KOG1327">
    <property type="taxonomic scope" value="Eukaryota"/>
</dbReference>
<accession>B3SD96</accession>
<dbReference type="Proteomes" id="UP000009022">
    <property type="component" value="Unassembled WGS sequence"/>
</dbReference>
<keyword evidence="14" id="KW-1185">Reference proteome</keyword>
<evidence type="ECO:0000256" key="1">
    <source>
        <dbReference type="ARBA" id="ARBA00004123"/>
    </source>
</evidence>
<dbReference type="Gene3D" id="2.60.40.150">
    <property type="entry name" value="C2 domain"/>
    <property type="match status" value="1"/>
</dbReference>
<dbReference type="PANTHER" id="PTHR10857">
    <property type="entry name" value="COPINE"/>
    <property type="match status" value="1"/>
</dbReference>
<dbReference type="GO" id="GO:0046872">
    <property type="term" value="F:metal ion binding"/>
    <property type="evidence" value="ECO:0007669"/>
    <property type="project" value="UniProtKB-KW"/>
</dbReference>
<dbReference type="CDD" id="cd04047">
    <property type="entry name" value="C2B_Copine"/>
    <property type="match status" value="1"/>
</dbReference>
<protein>
    <recommendedName>
        <fullName evidence="12">C2 domain-containing protein</fullName>
    </recommendedName>
</protein>
<dbReference type="STRING" id="10228.B3SD96"/>
<dbReference type="KEGG" id="tad:TRIADDRAFT_62253"/>
<dbReference type="SMART" id="SM00239">
    <property type="entry name" value="C2"/>
    <property type="match status" value="1"/>
</dbReference>
<dbReference type="GeneID" id="6759420"/>
<evidence type="ECO:0000256" key="5">
    <source>
        <dbReference type="ARBA" id="ARBA00022475"/>
    </source>
</evidence>
<dbReference type="GO" id="GO:0005634">
    <property type="term" value="C:nucleus"/>
    <property type="evidence" value="ECO:0007669"/>
    <property type="project" value="UniProtKB-SubCell"/>
</dbReference>
<evidence type="ECO:0000313" key="13">
    <source>
        <dbReference type="EMBL" id="EDV19302.1"/>
    </source>
</evidence>
<evidence type="ECO:0000256" key="2">
    <source>
        <dbReference type="ARBA" id="ARBA00004236"/>
    </source>
</evidence>
<comment type="similarity">
    <text evidence="4">Belongs to the copine family.</text>
</comment>
<dbReference type="RefSeq" id="XP_002118226.1">
    <property type="nucleotide sequence ID" value="XM_002118190.1"/>
</dbReference>
<dbReference type="EMBL" id="DS985277">
    <property type="protein sequence ID" value="EDV19302.1"/>
    <property type="molecule type" value="Genomic_DNA"/>
</dbReference>
<dbReference type="PhylomeDB" id="B3SD96"/>
<dbReference type="AlphaFoldDB" id="B3SD96"/>
<dbReference type="GO" id="GO:0071277">
    <property type="term" value="P:cellular response to calcium ion"/>
    <property type="evidence" value="ECO:0000318"/>
    <property type="project" value="GO_Central"/>
</dbReference>
<comment type="subcellular location">
    <subcellularLocation>
        <location evidence="2">Cell membrane</location>
    </subcellularLocation>
    <subcellularLocation>
        <location evidence="3">Cytoplasm</location>
    </subcellularLocation>
    <subcellularLocation>
        <location evidence="1">Nucleus</location>
    </subcellularLocation>
</comment>